<dbReference type="InterPro" id="IPR050557">
    <property type="entry name" value="RTX_toxin/Mannuronan_C5-epim"/>
</dbReference>
<evidence type="ECO:0000313" key="4">
    <source>
        <dbReference type="Proteomes" id="UP000826300"/>
    </source>
</evidence>
<dbReference type="Proteomes" id="UP000826300">
    <property type="component" value="Chromosome"/>
</dbReference>
<dbReference type="KEGG" id="nsm:JO391_08450"/>
<dbReference type="Pfam" id="PF00353">
    <property type="entry name" value="HemolysinCabind"/>
    <property type="match status" value="3"/>
</dbReference>
<evidence type="ECO:0000313" key="3">
    <source>
        <dbReference type="EMBL" id="QYZ71513.1"/>
    </source>
</evidence>
<evidence type="ECO:0000256" key="1">
    <source>
        <dbReference type="ARBA" id="ARBA00004613"/>
    </source>
</evidence>
<sequence length="489" mass="50124">MPTTTTDTSPLLASSGLGASLGQAIAFAMIRVGGMPFTSSQILNGQWDGTSLAGSLALLDEAVDSGAWGATQLRAFLDTLDLNDFIRSSGANLAALTEGLARDPLLLVLAQSGLTAGSFSGTRIAPEALTSAADALTAWLSLPENHAPESTDLAPATVTLAEGTGLTLHLAEYFTDSDDDALTFTVTTAMGALPFQLSETGDLVLDPGFASAGFHGLMLTASDGETTTTLALDVNVTEAGAATRLMSMDFTRTLGQAETFAEALTLTPKSRGIDILDQTALGTGSHTIAVDNLALRAGAGITGSFTLAEPARVLTLRGQGDFTVTGNAAANVIYGGGGHETMYGGTANDQLYGESGQDVLYGGADADKLWGGAGQDSLYGGTGDDQLYGGEGDDYLRAGGGRDQAFGGAGADVFDFRAGDGQLQIRDMLAGTDLIRVEGLAGITSLSEFQAQAVVQEIEGQVRLTVGTDQLVLHGYTNAQLTADMFVFA</sequence>
<keyword evidence="4" id="KW-1185">Reference proteome</keyword>
<gene>
    <name evidence="3" type="ORF">JO391_08450</name>
</gene>
<dbReference type="InterPro" id="IPR011049">
    <property type="entry name" value="Serralysin-like_metalloprot_C"/>
</dbReference>
<comment type="subcellular location">
    <subcellularLocation>
        <location evidence="1">Secreted</location>
    </subcellularLocation>
</comment>
<dbReference type="SUPFAM" id="SSF51120">
    <property type="entry name" value="beta-Roll"/>
    <property type="match status" value="1"/>
</dbReference>
<dbReference type="AlphaFoldDB" id="A0A8G0ZYZ1"/>
<dbReference type="PROSITE" id="PS00330">
    <property type="entry name" value="HEMOLYSIN_CALCIUM"/>
    <property type="match status" value="1"/>
</dbReference>
<dbReference type="GO" id="GO:0005509">
    <property type="term" value="F:calcium ion binding"/>
    <property type="evidence" value="ECO:0007669"/>
    <property type="project" value="InterPro"/>
</dbReference>
<dbReference type="InterPro" id="IPR018511">
    <property type="entry name" value="Hemolysin-typ_Ca-bd_CS"/>
</dbReference>
<keyword evidence="2" id="KW-0964">Secreted</keyword>
<dbReference type="Gene3D" id="2.150.10.10">
    <property type="entry name" value="Serralysin-like metalloprotease, C-terminal"/>
    <property type="match status" value="2"/>
</dbReference>
<dbReference type="PRINTS" id="PR00313">
    <property type="entry name" value="CABNDNGRPT"/>
</dbReference>
<proteinExistence type="predicted"/>
<dbReference type="RefSeq" id="WP_220664087.1">
    <property type="nucleotide sequence ID" value="NZ_CP069370.1"/>
</dbReference>
<reference evidence="3" key="1">
    <citation type="submission" date="2021-02" db="EMBL/GenBank/DDBJ databases">
        <title>Rhodobacter shimadae sp. nov., an aerobic anoxygenic phototrophic bacterium isolated from a hot spring.</title>
        <authorList>
            <person name="Muramatsu S."/>
            <person name="Haruta S."/>
            <person name="Hirose S."/>
            <person name="Hanada S."/>
        </authorList>
    </citation>
    <scope>NUCLEOTIDE SEQUENCE</scope>
    <source>
        <strain evidence="3">N10</strain>
    </source>
</reference>
<dbReference type="InterPro" id="IPR001343">
    <property type="entry name" value="Hemolysn_Ca-bd"/>
</dbReference>
<accession>A0A8G0ZYZ1</accession>
<evidence type="ECO:0008006" key="5">
    <source>
        <dbReference type="Google" id="ProtNLM"/>
    </source>
</evidence>
<dbReference type="PANTHER" id="PTHR38340">
    <property type="entry name" value="S-LAYER PROTEIN"/>
    <property type="match status" value="1"/>
</dbReference>
<dbReference type="EMBL" id="CP069370">
    <property type="protein sequence ID" value="QYZ71513.1"/>
    <property type="molecule type" value="Genomic_DNA"/>
</dbReference>
<evidence type="ECO:0000256" key="2">
    <source>
        <dbReference type="ARBA" id="ARBA00022525"/>
    </source>
</evidence>
<protein>
    <recommendedName>
        <fullName evidence="5">Calcium-binding protein</fullName>
    </recommendedName>
</protein>
<dbReference type="GO" id="GO:0005576">
    <property type="term" value="C:extracellular region"/>
    <property type="evidence" value="ECO:0007669"/>
    <property type="project" value="UniProtKB-SubCell"/>
</dbReference>
<dbReference type="PANTHER" id="PTHR38340:SF1">
    <property type="entry name" value="S-LAYER PROTEIN"/>
    <property type="match status" value="1"/>
</dbReference>
<organism evidence="3 4">
    <name type="scientific">Neotabrizicola shimadae</name>
    <dbReference type="NCBI Taxonomy" id="2807096"/>
    <lineage>
        <taxon>Bacteria</taxon>
        <taxon>Pseudomonadati</taxon>
        <taxon>Pseudomonadota</taxon>
        <taxon>Alphaproteobacteria</taxon>
        <taxon>Rhodobacterales</taxon>
        <taxon>Paracoccaceae</taxon>
        <taxon>Neotabrizicola</taxon>
    </lineage>
</organism>
<name>A0A8G0ZYZ1_9RHOB</name>